<dbReference type="GO" id="GO:0004674">
    <property type="term" value="F:protein serine/threonine kinase activity"/>
    <property type="evidence" value="ECO:0007669"/>
    <property type="project" value="UniProtKB-KW"/>
</dbReference>
<evidence type="ECO:0000256" key="17">
    <source>
        <dbReference type="ARBA" id="ARBA00048679"/>
    </source>
</evidence>
<keyword evidence="5" id="KW-0433">Leucine-rich repeat</keyword>
<dbReference type="AlphaFoldDB" id="A0A8T0CPV2"/>
<evidence type="ECO:0000256" key="19">
    <source>
        <dbReference type="SAM" id="Phobius"/>
    </source>
</evidence>
<keyword evidence="12 18" id="KW-0067">ATP-binding</keyword>
<dbReference type="Pfam" id="PF07714">
    <property type="entry name" value="PK_Tyr_Ser-Thr"/>
    <property type="match status" value="1"/>
</dbReference>
<dbReference type="PROSITE" id="PS50011">
    <property type="entry name" value="PROTEIN_KINASE_DOM"/>
    <property type="match status" value="1"/>
</dbReference>
<accession>A0A8T0CPV2</accession>
<dbReference type="SUPFAM" id="SSF52058">
    <property type="entry name" value="L domain-like"/>
    <property type="match status" value="1"/>
</dbReference>
<evidence type="ECO:0000256" key="10">
    <source>
        <dbReference type="ARBA" id="ARBA00022741"/>
    </source>
</evidence>
<evidence type="ECO:0000256" key="1">
    <source>
        <dbReference type="ARBA" id="ARBA00004167"/>
    </source>
</evidence>
<evidence type="ECO:0000256" key="20">
    <source>
        <dbReference type="SAM" id="SignalP"/>
    </source>
</evidence>
<evidence type="ECO:0000256" key="14">
    <source>
        <dbReference type="ARBA" id="ARBA00023136"/>
    </source>
</evidence>
<keyword evidence="11" id="KW-0418">Kinase</keyword>
<dbReference type="FunFam" id="3.30.200.20:FF:000394">
    <property type="entry name" value="Leucine-rich repeat receptor-like protein kinase"/>
    <property type="match status" value="1"/>
</dbReference>
<keyword evidence="23" id="KW-1185">Reference proteome</keyword>
<sequence>MGRSTPAFSFSLLASLALGFALVVQAQQNPVFFFLLNLQGFISIDCGATNAYIEEGNNIAYETDERFIDSGKNMQISTEVIYQNALQLSKNLRSFPNGARNCYTLRPGGGSNNTYLIRASFWYGNYDGKNQTPSFNLYIDVNYWTTVSNGKYIYEEIMYVSQTNDIQVCLVNTGNGVPFISALELRTLDDDIYRLGSGALQLNWRHDIGLSLKKFIRYPFDVYDRIWEAKNYNFWFILNATSAIDLSENNDAYKYNISGQVLQTAQRSMNASSPMHLEWTPSISTKKWIVYFYFVEIVRLTDGLQREFTISINDNQFKKTVSLEYLKPVVVISTPVTGSLISFSIESTNNSGHPPILNAVEYYTIGDLPNVPTAQDDVKAINDIKAMYCIKRESWQGDPCVPSNFTWEGLNCSYGNPPKIISLKLSSSNLMGNIVSSLSHLSRLEYLDLSNNQLTGAIPEILAKLPHLRFLNLSGNNLTGSVPKALNKRAMDKTLNMSLTGNVALCLADPCLQRKKKRDILIPLVASVSSFFVILFGALALVWLSKWRRIAELSKRTLRLKNRPFKYGEVSRITGNFGRVIGEGGFGKVYLGTLDSGTVVAVKMLSKSSKQGYKEFQAEAQLLMIVHHGNLVSLLGYCDDSKHVALIYEYMANGNLRQHLSGVFKMQPTGDHLKVLTWSKRLQIAVDAGQGLDYLHNGCKPPIIHRDMKTTNILLNENFQAKIADFGLSRAFATENDSYVSTCPAGTPGYLDPEFQSSGHLNKKSDVYGFGIILFELITGRPAIMRSRDGSTSMHILEWLIPIVERGDLQSVMDPRLQGEFDINSAWKAMEIAMSCTRPTAIQRPDINHILAELKESSVSKSSGSFEMTSLELHSDNAPVTR</sequence>
<dbReference type="InterPro" id="IPR024788">
    <property type="entry name" value="Malectin-like_Carb-bd_dom"/>
</dbReference>
<dbReference type="GO" id="GO:0016020">
    <property type="term" value="C:membrane"/>
    <property type="evidence" value="ECO:0007669"/>
    <property type="project" value="UniProtKB-SubCell"/>
</dbReference>
<keyword evidence="9" id="KW-0677">Repeat</keyword>
<evidence type="ECO:0000256" key="18">
    <source>
        <dbReference type="PROSITE-ProRule" id="PRU10141"/>
    </source>
</evidence>
<organism evidence="22 23">
    <name type="scientific">Corymbia citriodora subsp. variegata</name>
    <dbReference type="NCBI Taxonomy" id="360336"/>
    <lineage>
        <taxon>Eukaryota</taxon>
        <taxon>Viridiplantae</taxon>
        <taxon>Streptophyta</taxon>
        <taxon>Embryophyta</taxon>
        <taxon>Tracheophyta</taxon>
        <taxon>Spermatophyta</taxon>
        <taxon>Magnoliopsida</taxon>
        <taxon>eudicotyledons</taxon>
        <taxon>Gunneridae</taxon>
        <taxon>Pentapetalae</taxon>
        <taxon>rosids</taxon>
        <taxon>malvids</taxon>
        <taxon>Myrtales</taxon>
        <taxon>Myrtaceae</taxon>
        <taxon>Myrtoideae</taxon>
        <taxon>Eucalypteae</taxon>
        <taxon>Corymbia</taxon>
    </lineage>
</organism>
<dbReference type="InterPro" id="IPR001611">
    <property type="entry name" value="Leu-rich_rpt"/>
</dbReference>
<dbReference type="InterPro" id="IPR008271">
    <property type="entry name" value="Ser/Thr_kinase_AS"/>
</dbReference>
<dbReference type="PROSITE" id="PS51450">
    <property type="entry name" value="LRR"/>
    <property type="match status" value="1"/>
</dbReference>
<dbReference type="InterPro" id="IPR025875">
    <property type="entry name" value="Leu-rich_rpt_4"/>
</dbReference>
<evidence type="ECO:0000256" key="9">
    <source>
        <dbReference type="ARBA" id="ARBA00022737"/>
    </source>
</evidence>
<evidence type="ECO:0000256" key="11">
    <source>
        <dbReference type="ARBA" id="ARBA00022777"/>
    </source>
</evidence>
<evidence type="ECO:0000256" key="6">
    <source>
        <dbReference type="ARBA" id="ARBA00022679"/>
    </source>
</evidence>
<evidence type="ECO:0000313" key="22">
    <source>
        <dbReference type="EMBL" id="KAF7847895.1"/>
    </source>
</evidence>
<dbReference type="CDD" id="cd14066">
    <property type="entry name" value="STKc_IRAK"/>
    <property type="match status" value="1"/>
</dbReference>
<dbReference type="FunFam" id="3.80.10.10:FF:000129">
    <property type="entry name" value="Leucine-rich repeat receptor-like kinase"/>
    <property type="match status" value="1"/>
</dbReference>
<dbReference type="GO" id="GO:0005524">
    <property type="term" value="F:ATP binding"/>
    <property type="evidence" value="ECO:0007669"/>
    <property type="project" value="UniProtKB-UniRule"/>
</dbReference>
<dbReference type="Gene3D" id="3.30.200.20">
    <property type="entry name" value="Phosphorylase Kinase, domain 1"/>
    <property type="match status" value="1"/>
</dbReference>
<dbReference type="PRINTS" id="PR00019">
    <property type="entry name" value="LEURICHRPT"/>
</dbReference>
<dbReference type="Gene3D" id="3.80.10.10">
    <property type="entry name" value="Ribonuclease Inhibitor"/>
    <property type="match status" value="1"/>
</dbReference>
<feature type="signal peptide" evidence="20">
    <location>
        <begin position="1"/>
        <end position="26"/>
    </location>
</feature>
<dbReference type="FunFam" id="1.10.510.10:FF:000146">
    <property type="entry name" value="LRR receptor-like serine/threonine-protein kinase IOS1"/>
    <property type="match status" value="1"/>
</dbReference>
<comment type="subcellular location">
    <subcellularLocation>
        <location evidence="1">Membrane</location>
        <topology evidence="1">Single-pass membrane protein</topology>
    </subcellularLocation>
</comment>
<dbReference type="InterPro" id="IPR001245">
    <property type="entry name" value="Ser-Thr/Tyr_kinase_cat_dom"/>
</dbReference>
<dbReference type="InterPro" id="IPR000719">
    <property type="entry name" value="Prot_kinase_dom"/>
</dbReference>
<evidence type="ECO:0000256" key="13">
    <source>
        <dbReference type="ARBA" id="ARBA00022989"/>
    </source>
</evidence>
<comment type="caution">
    <text evidence="22">The sequence shown here is derived from an EMBL/GenBank/DDBJ whole genome shotgun (WGS) entry which is preliminary data.</text>
</comment>
<evidence type="ECO:0000259" key="21">
    <source>
        <dbReference type="PROSITE" id="PS50011"/>
    </source>
</evidence>
<feature type="transmembrane region" description="Helical" evidence="19">
    <location>
        <begin position="520"/>
        <end position="544"/>
    </location>
</feature>
<dbReference type="Gramene" id="rna-gnl|WGS:JABURB|Cocit.L2475.1">
    <property type="protein sequence ID" value="cds-KAF7847895.1"/>
    <property type="gene ID" value="gene-BT93_L2475"/>
</dbReference>
<name>A0A8T0CPV2_CORYI</name>
<keyword evidence="3" id="KW-0723">Serine/threonine-protein kinase</keyword>
<dbReference type="Proteomes" id="UP000806378">
    <property type="component" value="Unassembled WGS sequence"/>
</dbReference>
<keyword evidence="7 19" id="KW-0812">Transmembrane</keyword>
<dbReference type="PANTHER" id="PTHR45631:SF206">
    <property type="entry name" value="PROTEIN KINASE DOMAIN-CONTAINING PROTEIN"/>
    <property type="match status" value="1"/>
</dbReference>
<keyword evidence="10 18" id="KW-0547">Nucleotide-binding</keyword>
<evidence type="ECO:0000256" key="7">
    <source>
        <dbReference type="ARBA" id="ARBA00022692"/>
    </source>
</evidence>
<evidence type="ECO:0000256" key="3">
    <source>
        <dbReference type="ARBA" id="ARBA00022527"/>
    </source>
</evidence>
<proteinExistence type="predicted"/>
<gene>
    <name evidence="22" type="ORF">BT93_L2475</name>
</gene>
<feature type="binding site" evidence="18">
    <location>
        <position position="603"/>
    </location>
    <ligand>
        <name>ATP</name>
        <dbReference type="ChEBI" id="CHEBI:30616"/>
    </ligand>
</feature>
<evidence type="ECO:0000256" key="4">
    <source>
        <dbReference type="ARBA" id="ARBA00022553"/>
    </source>
</evidence>
<dbReference type="Pfam" id="PF12799">
    <property type="entry name" value="LRR_4"/>
    <property type="match status" value="1"/>
</dbReference>
<dbReference type="SMART" id="SM00220">
    <property type="entry name" value="S_TKc"/>
    <property type="match status" value="1"/>
</dbReference>
<dbReference type="PROSITE" id="PS00107">
    <property type="entry name" value="PROTEIN_KINASE_ATP"/>
    <property type="match status" value="1"/>
</dbReference>
<evidence type="ECO:0000313" key="23">
    <source>
        <dbReference type="Proteomes" id="UP000806378"/>
    </source>
</evidence>
<dbReference type="PROSITE" id="PS00108">
    <property type="entry name" value="PROTEIN_KINASE_ST"/>
    <property type="match status" value="1"/>
</dbReference>
<dbReference type="SUPFAM" id="SSF56112">
    <property type="entry name" value="Protein kinase-like (PK-like)"/>
    <property type="match status" value="1"/>
</dbReference>
<keyword evidence="6" id="KW-0808">Transferase</keyword>
<evidence type="ECO:0000256" key="2">
    <source>
        <dbReference type="ARBA" id="ARBA00012513"/>
    </source>
</evidence>
<feature type="domain" description="Protein kinase" evidence="21">
    <location>
        <begin position="575"/>
        <end position="859"/>
    </location>
</feature>
<keyword evidence="4" id="KW-0597">Phosphoprotein</keyword>
<reference evidence="22" key="1">
    <citation type="submission" date="2020-05" db="EMBL/GenBank/DDBJ databases">
        <title>WGS assembly of Corymbia citriodora subspecies variegata.</title>
        <authorList>
            <person name="Barry K."/>
            <person name="Hundley H."/>
            <person name="Shu S."/>
            <person name="Jenkins J."/>
            <person name="Grimwood J."/>
            <person name="Baten A."/>
        </authorList>
    </citation>
    <scope>NUCLEOTIDE SEQUENCE</scope>
    <source>
        <strain evidence="22">CV2-018</strain>
    </source>
</reference>
<keyword evidence="14 19" id="KW-0472">Membrane</keyword>
<dbReference type="Pfam" id="PF12819">
    <property type="entry name" value="Malectin_like"/>
    <property type="match status" value="1"/>
</dbReference>
<evidence type="ECO:0000256" key="5">
    <source>
        <dbReference type="ARBA" id="ARBA00022614"/>
    </source>
</evidence>
<evidence type="ECO:0000256" key="15">
    <source>
        <dbReference type="ARBA" id="ARBA00023170"/>
    </source>
</evidence>
<dbReference type="EC" id="2.7.11.1" evidence="2"/>
<dbReference type="PANTHER" id="PTHR45631">
    <property type="entry name" value="OS07G0107800 PROTEIN-RELATED"/>
    <property type="match status" value="1"/>
</dbReference>
<evidence type="ECO:0000256" key="8">
    <source>
        <dbReference type="ARBA" id="ARBA00022729"/>
    </source>
</evidence>
<keyword evidence="13 19" id="KW-1133">Transmembrane helix</keyword>
<evidence type="ECO:0000256" key="16">
    <source>
        <dbReference type="ARBA" id="ARBA00047899"/>
    </source>
</evidence>
<dbReference type="InterPro" id="IPR032675">
    <property type="entry name" value="LRR_dom_sf"/>
</dbReference>
<keyword evidence="8 20" id="KW-0732">Signal</keyword>
<dbReference type="EMBL" id="MU090424">
    <property type="protein sequence ID" value="KAF7847895.1"/>
    <property type="molecule type" value="Genomic_DNA"/>
</dbReference>
<comment type="catalytic activity">
    <reaction evidence="17">
        <text>L-seryl-[protein] + ATP = O-phospho-L-seryl-[protein] + ADP + H(+)</text>
        <dbReference type="Rhea" id="RHEA:17989"/>
        <dbReference type="Rhea" id="RHEA-COMP:9863"/>
        <dbReference type="Rhea" id="RHEA-COMP:11604"/>
        <dbReference type="ChEBI" id="CHEBI:15378"/>
        <dbReference type="ChEBI" id="CHEBI:29999"/>
        <dbReference type="ChEBI" id="CHEBI:30616"/>
        <dbReference type="ChEBI" id="CHEBI:83421"/>
        <dbReference type="ChEBI" id="CHEBI:456216"/>
        <dbReference type="EC" id="2.7.11.1"/>
    </reaction>
</comment>
<dbReference type="OrthoDB" id="2017114at2759"/>
<dbReference type="SMART" id="SM00369">
    <property type="entry name" value="LRR_TYP"/>
    <property type="match status" value="2"/>
</dbReference>
<dbReference type="InterPro" id="IPR011009">
    <property type="entry name" value="Kinase-like_dom_sf"/>
</dbReference>
<dbReference type="Gene3D" id="1.10.510.10">
    <property type="entry name" value="Transferase(Phosphotransferase) domain 1"/>
    <property type="match status" value="1"/>
</dbReference>
<dbReference type="InterPro" id="IPR003591">
    <property type="entry name" value="Leu-rich_rpt_typical-subtyp"/>
</dbReference>
<dbReference type="InterPro" id="IPR017441">
    <property type="entry name" value="Protein_kinase_ATP_BS"/>
</dbReference>
<keyword evidence="15" id="KW-0675">Receptor</keyword>
<protein>
    <recommendedName>
        <fullName evidence="2">non-specific serine/threonine protein kinase</fullName>
        <ecNumber evidence="2">2.7.11.1</ecNumber>
    </recommendedName>
</protein>
<feature type="chain" id="PRO_5035941176" description="non-specific serine/threonine protein kinase" evidence="20">
    <location>
        <begin position="27"/>
        <end position="882"/>
    </location>
</feature>
<comment type="catalytic activity">
    <reaction evidence="16">
        <text>L-threonyl-[protein] + ATP = O-phospho-L-threonyl-[protein] + ADP + H(+)</text>
        <dbReference type="Rhea" id="RHEA:46608"/>
        <dbReference type="Rhea" id="RHEA-COMP:11060"/>
        <dbReference type="Rhea" id="RHEA-COMP:11605"/>
        <dbReference type="ChEBI" id="CHEBI:15378"/>
        <dbReference type="ChEBI" id="CHEBI:30013"/>
        <dbReference type="ChEBI" id="CHEBI:30616"/>
        <dbReference type="ChEBI" id="CHEBI:61977"/>
        <dbReference type="ChEBI" id="CHEBI:456216"/>
        <dbReference type="EC" id="2.7.11.1"/>
    </reaction>
</comment>
<evidence type="ECO:0000256" key="12">
    <source>
        <dbReference type="ARBA" id="ARBA00022840"/>
    </source>
</evidence>